<organism evidence="8 9">
    <name type="scientific">Isoptericola halotolerans</name>
    <dbReference type="NCBI Taxonomy" id="300560"/>
    <lineage>
        <taxon>Bacteria</taxon>
        <taxon>Bacillati</taxon>
        <taxon>Actinomycetota</taxon>
        <taxon>Actinomycetes</taxon>
        <taxon>Micrococcales</taxon>
        <taxon>Promicromonosporaceae</taxon>
        <taxon>Isoptericola</taxon>
    </lineage>
</organism>
<keyword evidence="3" id="KW-1003">Cell membrane</keyword>
<evidence type="ECO:0000313" key="9">
    <source>
        <dbReference type="Proteomes" id="UP000757540"/>
    </source>
</evidence>
<dbReference type="InterPro" id="IPR001296">
    <property type="entry name" value="Glyco_trans_1"/>
</dbReference>
<dbReference type="SUPFAM" id="SSF53756">
    <property type="entry name" value="UDP-Glycosyltransferase/glycogen phosphorylase"/>
    <property type="match status" value="2"/>
</dbReference>
<gene>
    <name evidence="8" type="ORF">HDG69_002160</name>
</gene>
<comment type="subcellular location">
    <subcellularLocation>
        <location evidence="1">Cell membrane</location>
        <topology evidence="1">Peripheral membrane protein</topology>
    </subcellularLocation>
</comment>
<evidence type="ECO:0000256" key="3">
    <source>
        <dbReference type="ARBA" id="ARBA00022475"/>
    </source>
</evidence>
<evidence type="ECO:0000256" key="5">
    <source>
        <dbReference type="ARBA" id="ARBA00022944"/>
    </source>
</evidence>
<dbReference type="InterPro" id="IPR051612">
    <property type="entry name" value="Teichoic_Acid_Biosynth"/>
</dbReference>
<keyword evidence="9" id="KW-1185">Reference proteome</keyword>
<evidence type="ECO:0000256" key="1">
    <source>
        <dbReference type="ARBA" id="ARBA00004202"/>
    </source>
</evidence>
<comment type="caution">
    <text evidence="8">The sequence shown here is derived from an EMBL/GenBank/DDBJ whole genome shotgun (WGS) entry which is preliminary data.</text>
</comment>
<evidence type="ECO:0000256" key="4">
    <source>
        <dbReference type="ARBA" id="ARBA00022679"/>
    </source>
</evidence>
<accession>A0ABX2A3Z2</accession>
<dbReference type="Pfam" id="PF00534">
    <property type="entry name" value="Glycos_transf_1"/>
    <property type="match status" value="1"/>
</dbReference>
<dbReference type="Pfam" id="PF04464">
    <property type="entry name" value="Glyphos_transf"/>
    <property type="match status" value="1"/>
</dbReference>
<comment type="similarity">
    <text evidence="2">Belongs to the CDP-glycerol glycerophosphotransferase family.</text>
</comment>
<dbReference type="RefSeq" id="WP_171783774.1">
    <property type="nucleotide sequence ID" value="NZ_BAAAML010000009.1"/>
</dbReference>
<keyword evidence="5" id="KW-0777">Teichoic acid biosynthesis</keyword>
<dbReference type="InterPro" id="IPR043148">
    <property type="entry name" value="TagF_C"/>
</dbReference>
<evidence type="ECO:0000259" key="7">
    <source>
        <dbReference type="Pfam" id="PF00534"/>
    </source>
</evidence>
<proteinExistence type="inferred from homology"/>
<dbReference type="Proteomes" id="UP000757540">
    <property type="component" value="Unassembled WGS sequence"/>
</dbReference>
<dbReference type="InterPro" id="IPR043149">
    <property type="entry name" value="TagF_N"/>
</dbReference>
<dbReference type="CDD" id="cd03811">
    <property type="entry name" value="GT4_GT28_WabH-like"/>
    <property type="match status" value="1"/>
</dbReference>
<sequence length="871" mass="96108">MAGKPAIKSLVRRYGRALDFESHAYWRERPIVPDTVVYESFAGNGMLCNPRAIFEALLADPAYRRLKHIWVLDSDEAIRAARSSWPKNVQFVRKESRAYYRALATSQYLVNNATFPNQFSKRSGQIYLNTWHGTPLKKMGYDMPGGGSSSRNVLRNFVMADYLVSSSPFMTEQMYLTGYKLRGIYRGSILESGLPRIDVQLEDEARARARRTLEKAGVQVGDRRVILYAPTWRGSFYRPSDETTQLLETVATLQREVGTDHLVLLKTHQVAYQAAVRSGLGRGVIVPNDIPTNEVLAATDTLVTDYSSIFFDALPTRTPLAFYMPDGQEYDSTRGLYEAPQDLPGPVASSLAELAAAVRELVESGLDGLDPQRAAAYDRFVEQYVPHEDGGATQRVIENVFGGRASGTVHDGLDDDGRTSLLVYVGGLRSNGITTSMLSMLSALDPTKYDVSAFYGPPGSADERKNEKLLPESVRVFPRVGGYNGSKRHRAARRSLFNGLHESHHEVNPEQIRPYFRDEWHRCFGEAEFDHVIDFSGYGPMWPNILLAAPSGRKSIWLHNDVVADSQREVDGKRPLEQGLRAVFSTYRYFDSIVSVSSTLAAINREKLADHARPEQFTHARNLLDGERVLRLSGREADLGPDRALRPGEEFGKDLATDLSLLEDLYGPERIQELTARRESVSRAFEGTGPRFITMGRLSPEKNHARLINAFAQVVVEHPDAQLAILGTGPLEGELRALVGLHGLAGNVHLTGFQSNPYAALAASDCFVLSSDYEGQPMVILEARTLGVPVITTSFGSAAGALQDDEGLVVARDTDALAGGMLRFLEQGIPHKPFDVGEYNLEALDEFLAAISWTGQGSPVAAPVDAMTSSS</sequence>
<feature type="domain" description="Glycosyl transferase family 1" evidence="7">
    <location>
        <begin position="683"/>
        <end position="828"/>
    </location>
</feature>
<dbReference type="Gene3D" id="3.40.50.12580">
    <property type="match status" value="1"/>
</dbReference>
<evidence type="ECO:0000256" key="6">
    <source>
        <dbReference type="ARBA" id="ARBA00023136"/>
    </source>
</evidence>
<dbReference type="Gene3D" id="3.40.50.11820">
    <property type="match status" value="1"/>
</dbReference>
<keyword evidence="4" id="KW-0808">Transferase</keyword>
<reference evidence="8 9" key="1">
    <citation type="submission" date="2020-05" db="EMBL/GenBank/DDBJ databases">
        <title>Genomic Encyclopedia of Type Strains, Phase III (KMG-III): the genomes of soil and plant-associated and newly described type strains.</title>
        <authorList>
            <person name="Whitman W."/>
        </authorList>
    </citation>
    <scope>NUCLEOTIDE SEQUENCE [LARGE SCALE GENOMIC DNA]</scope>
    <source>
        <strain evidence="8 9">KCTC 19046</strain>
    </source>
</reference>
<dbReference type="PANTHER" id="PTHR37316:SF3">
    <property type="entry name" value="TEICHOIC ACID GLYCEROL-PHOSPHATE TRANSFERASE"/>
    <property type="match status" value="1"/>
</dbReference>
<evidence type="ECO:0000313" key="8">
    <source>
        <dbReference type="EMBL" id="NOV97585.1"/>
    </source>
</evidence>
<evidence type="ECO:0000256" key="2">
    <source>
        <dbReference type="ARBA" id="ARBA00010488"/>
    </source>
</evidence>
<dbReference type="EMBL" id="JABEZU010000002">
    <property type="protein sequence ID" value="NOV97585.1"/>
    <property type="molecule type" value="Genomic_DNA"/>
</dbReference>
<dbReference type="PANTHER" id="PTHR37316">
    <property type="entry name" value="TEICHOIC ACID GLYCEROL-PHOSPHATE PRIMASE"/>
    <property type="match status" value="1"/>
</dbReference>
<dbReference type="Gene3D" id="3.40.50.2000">
    <property type="entry name" value="Glycogen Phosphorylase B"/>
    <property type="match status" value="1"/>
</dbReference>
<dbReference type="InterPro" id="IPR007554">
    <property type="entry name" value="Glycerophosphate_synth"/>
</dbReference>
<name>A0ABX2A3Z2_9MICO</name>
<protein>
    <submittedName>
        <fullName evidence="8">CDP-glycerol glycerophosphotransferase (TagB/SpsB family)/glycosyltransferase involved in cell wall biosynthesis</fullName>
    </submittedName>
</protein>
<keyword evidence="6" id="KW-0472">Membrane</keyword>